<protein>
    <submittedName>
        <fullName evidence="1">Uncharacterized protein</fullName>
    </submittedName>
</protein>
<sequence length="92" mass="10432">MDDSLIQDWDEESSFGFEGAYTSTPLRIVKRTTAQFPFESEEKDAGVANETCDLSDHFEYHSIEDAFDTAMYDIVANDSVELTKKRLPSRVA</sequence>
<dbReference type="EMBL" id="KN818279">
    <property type="protein sequence ID" value="KIL61799.1"/>
    <property type="molecule type" value="Genomic_DNA"/>
</dbReference>
<reference evidence="1 2" key="1">
    <citation type="submission" date="2014-04" db="EMBL/GenBank/DDBJ databases">
        <title>Evolutionary Origins and Diversification of the Mycorrhizal Mutualists.</title>
        <authorList>
            <consortium name="DOE Joint Genome Institute"/>
            <consortium name="Mycorrhizal Genomics Consortium"/>
            <person name="Kohler A."/>
            <person name="Kuo A."/>
            <person name="Nagy L.G."/>
            <person name="Floudas D."/>
            <person name="Copeland A."/>
            <person name="Barry K.W."/>
            <person name="Cichocki N."/>
            <person name="Veneault-Fourrey C."/>
            <person name="LaButti K."/>
            <person name="Lindquist E.A."/>
            <person name="Lipzen A."/>
            <person name="Lundell T."/>
            <person name="Morin E."/>
            <person name="Murat C."/>
            <person name="Riley R."/>
            <person name="Ohm R."/>
            <person name="Sun H."/>
            <person name="Tunlid A."/>
            <person name="Henrissat B."/>
            <person name="Grigoriev I.V."/>
            <person name="Hibbett D.S."/>
            <person name="Martin F."/>
        </authorList>
    </citation>
    <scope>NUCLEOTIDE SEQUENCE [LARGE SCALE GENOMIC DNA]</scope>
    <source>
        <strain evidence="1 2">Koide BX008</strain>
    </source>
</reference>
<organism evidence="1 2">
    <name type="scientific">Amanita muscaria (strain Koide BX008)</name>
    <dbReference type="NCBI Taxonomy" id="946122"/>
    <lineage>
        <taxon>Eukaryota</taxon>
        <taxon>Fungi</taxon>
        <taxon>Dikarya</taxon>
        <taxon>Basidiomycota</taxon>
        <taxon>Agaricomycotina</taxon>
        <taxon>Agaricomycetes</taxon>
        <taxon>Agaricomycetidae</taxon>
        <taxon>Agaricales</taxon>
        <taxon>Pluteineae</taxon>
        <taxon>Amanitaceae</taxon>
        <taxon>Amanita</taxon>
    </lineage>
</organism>
<proteinExistence type="predicted"/>
<dbReference type="Proteomes" id="UP000054549">
    <property type="component" value="Unassembled WGS sequence"/>
</dbReference>
<keyword evidence="2" id="KW-1185">Reference proteome</keyword>
<gene>
    <name evidence="1" type="ORF">M378DRAFT_166429</name>
</gene>
<dbReference type="HOGENOM" id="CLU_2412784_0_0_1"/>
<evidence type="ECO:0000313" key="1">
    <source>
        <dbReference type="EMBL" id="KIL61799.1"/>
    </source>
</evidence>
<evidence type="ECO:0000313" key="2">
    <source>
        <dbReference type="Proteomes" id="UP000054549"/>
    </source>
</evidence>
<accession>A0A0C2T5E8</accession>
<dbReference type="InParanoid" id="A0A0C2T5E8"/>
<dbReference type="AlphaFoldDB" id="A0A0C2T5E8"/>
<name>A0A0C2T5E8_AMAMK</name>